<evidence type="ECO:0000313" key="1">
    <source>
        <dbReference type="EMBL" id="SEQ66738.1"/>
    </source>
</evidence>
<dbReference type="EMBL" id="FOEP01000010">
    <property type="protein sequence ID" value="SEQ66738.1"/>
    <property type="molecule type" value="Genomic_DNA"/>
</dbReference>
<name>A0A1H9HWR7_9RHOB</name>
<dbReference type="OrthoDB" id="200074at2"/>
<proteinExistence type="predicted"/>
<dbReference type="Pfam" id="PF04255">
    <property type="entry name" value="DUF433"/>
    <property type="match status" value="1"/>
</dbReference>
<sequence length="222" mass="24433">MSSDYLNLSDLPQAILRPLGVDEVAAVIGVSRNTMIRVVKNGTMPKSVFCRSKGTSAPGARSMMRPIACPMAYFDVTTGPLLSSQMRRRMIQQIGKILRGNAPNEAFEIGALRIDLPISISQAVLRMASLATAEAEVIYDPRIRDGLPVIRGTRIGVYEIADLSKVEADDCILEQFPSLTRTLLEHAKLYASAHPLARRKGRSDRPRPPNLRTYSISKNLLS</sequence>
<evidence type="ECO:0000313" key="2">
    <source>
        <dbReference type="Proteomes" id="UP000198634"/>
    </source>
</evidence>
<dbReference type="InterPro" id="IPR036388">
    <property type="entry name" value="WH-like_DNA-bd_sf"/>
</dbReference>
<accession>A0A1H9HWR7</accession>
<dbReference type="Proteomes" id="UP000198634">
    <property type="component" value="Unassembled WGS sequence"/>
</dbReference>
<reference evidence="1 2" key="1">
    <citation type="submission" date="2016-10" db="EMBL/GenBank/DDBJ databases">
        <authorList>
            <person name="de Groot N.N."/>
        </authorList>
    </citation>
    <scope>NUCLEOTIDE SEQUENCE [LARGE SCALE GENOMIC DNA]</scope>
    <source>
        <strain evidence="1 2">DSM 22007</strain>
    </source>
</reference>
<gene>
    <name evidence="1" type="ORF">SAMN04488092_110122</name>
</gene>
<dbReference type="SUPFAM" id="SSF46689">
    <property type="entry name" value="Homeodomain-like"/>
    <property type="match status" value="1"/>
</dbReference>
<dbReference type="InterPro" id="IPR009057">
    <property type="entry name" value="Homeodomain-like_sf"/>
</dbReference>
<dbReference type="Gene3D" id="1.10.10.10">
    <property type="entry name" value="Winged helix-like DNA-binding domain superfamily/Winged helix DNA-binding domain"/>
    <property type="match status" value="1"/>
</dbReference>
<protein>
    <submittedName>
        <fullName evidence="1">Uncharacterized conserved protein, DUF433 family</fullName>
    </submittedName>
</protein>
<organism evidence="1 2">
    <name type="scientific">Thalassovita taeanensis</name>
    <dbReference type="NCBI Taxonomy" id="657014"/>
    <lineage>
        <taxon>Bacteria</taxon>
        <taxon>Pseudomonadati</taxon>
        <taxon>Pseudomonadota</taxon>
        <taxon>Alphaproteobacteria</taxon>
        <taxon>Rhodobacterales</taxon>
        <taxon>Roseobacteraceae</taxon>
        <taxon>Thalassovita</taxon>
    </lineage>
</organism>
<keyword evidence="2" id="KW-1185">Reference proteome</keyword>
<dbReference type="InterPro" id="IPR007367">
    <property type="entry name" value="DUF433"/>
</dbReference>
<dbReference type="AlphaFoldDB" id="A0A1H9HWR7"/>
<dbReference type="RefSeq" id="WP_090270423.1">
    <property type="nucleotide sequence ID" value="NZ_FOEP01000010.1"/>
</dbReference>